<keyword evidence="4" id="KW-0378">Hydrolase</keyword>
<dbReference type="Gene3D" id="3.90.850.10">
    <property type="entry name" value="Fumarylacetoacetase-like, C-terminal domain"/>
    <property type="match status" value="1"/>
</dbReference>
<accession>A0ABV6NDV2</accession>
<evidence type="ECO:0000313" key="4">
    <source>
        <dbReference type="EMBL" id="MFC0558928.1"/>
    </source>
</evidence>
<keyword evidence="5" id="KW-1185">Reference proteome</keyword>
<dbReference type="PANTHER" id="PTHR42796">
    <property type="entry name" value="FUMARYLACETOACETATE HYDROLASE DOMAIN-CONTAINING PROTEIN 2A-RELATED"/>
    <property type="match status" value="1"/>
</dbReference>
<dbReference type="InterPro" id="IPR051121">
    <property type="entry name" value="FAH"/>
</dbReference>
<dbReference type="PANTHER" id="PTHR42796:SF4">
    <property type="entry name" value="FUMARYLACETOACETATE HYDROLASE DOMAIN-CONTAINING PROTEIN 2A"/>
    <property type="match status" value="1"/>
</dbReference>
<reference evidence="4 5" key="1">
    <citation type="submission" date="2024-09" db="EMBL/GenBank/DDBJ databases">
        <authorList>
            <person name="Sun Q."/>
            <person name="Mori K."/>
        </authorList>
    </citation>
    <scope>NUCLEOTIDE SEQUENCE [LARGE SCALE GENOMIC DNA]</scope>
    <source>
        <strain evidence="4 5">NCAIM B.02301</strain>
    </source>
</reference>
<gene>
    <name evidence="4" type="ORF">ACFFH4_07665</name>
</gene>
<dbReference type="EMBL" id="JBHLTR010000007">
    <property type="protein sequence ID" value="MFC0558928.1"/>
    <property type="molecule type" value="Genomic_DNA"/>
</dbReference>
<dbReference type="GO" id="GO:0016787">
    <property type="term" value="F:hydrolase activity"/>
    <property type="evidence" value="ECO:0007669"/>
    <property type="project" value="UniProtKB-KW"/>
</dbReference>
<dbReference type="Proteomes" id="UP001589833">
    <property type="component" value="Unassembled WGS sequence"/>
</dbReference>
<name>A0ABV6NDV2_9BACI</name>
<dbReference type="Pfam" id="PF01557">
    <property type="entry name" value="FAA_hydrolase"/>
    <property type="match status" value="1"/>
</dbReference>
<proteinExistence type="inferred from homology"/>
<evidence type="ECO:0000259" key="3">
    <source>
        <dbReference type="Pfam" id="PF01557"/>
    </source>
</evidence>
<keyword evidence="2" id="KW-0479">Metal-binding</keyword>
<feature type="domain" description="Fumarylacetoacetase-like C-terminal" evidence="3">
    <location>
        <begin position="81"/>
        <end position="278"/>
    </location>
</feature>
<protein>
    <submittedName>
        <fullName evidence="4">Fumarylacetoacetate hydrolase family protein</fullName>
    </submittedName>
</protein>
<sequence>MKLVTVNIMDIEKLAILTSKGVIVLDQLEEFELKDISFLDLLLNGKLKEVEEWLKGGNDKALNLIPIEEVDFAPLYRNPRKIWGMGMNYKSVKTELGAIEESDPIFFMKPYSSLIGPNDSIIIPDQSNRTTAEAELAIIIGKTCKNIEENEVMDVIAGFTPAIDVTAADIHAANPRYLQRSKSFDTFFSFGPVFLSKSEVENVDSLSVATVLNGQIIHQNKVSNMIYSPENIVSFLSKVSTLHPGDIIITGTPGATVIQKGDRVECQIEGFEILCNSVI</sequence>
<dbReference type="InterPro" id="IPR036663">
    <property type="entry name" value="Fumarylacetoacetase_C_sf"/>
</dbReference>
<evidence type="ECO:0000256" key="2">
    <source>
        <dbReference type="ARBA" id="ARBA00022723"/>
    </source>
</evidence>
<dbReference type="SUPFAM" id="SSF56529">
    <property type="entry name" value="FAH"/>
    <property type="match status" value="1"/>
</dbReference>
<dbReference type="RefSeq" id="WP_273844930.1">
    <property type="nucleotide sequence ID" value="NZ_JAQQWT010000011.1"/>
</dbReference>
<organism evidence="4 5">
    <name type="scientific">Halalkalibacter alkalisediminis</name>
    <dbReference type="NCBI Taxonomy" id="935616"/>
    <lineage>
        <taxon>Bacteria</taxon>
        <taxon>Bacillati</taxon>
        <taxon>Bacillota</taxon>
        <taxon>Bacilli</taxon>
        <taxon>Bacillales</taxon>
        <taxon>Bacillaceae</taxon>
        <taxon>Halalkalibacter</taxon>
    </lineage>
</organism>
<evidence type="ECO:0000313" key="5">
    <source>
        <dbReference type="Proteomes" id="UP001589833"/>
    </source>
</evidence>
<comment type="similarity">
    <text evidence="1">Belongs to the FAH family.</text>
</comment>
<comment type="caution">
    <text evidence="4">The sequence shown here is derived from an EMBL/GenBank/DDBJ whole genome shotgun (WGS) entry which is preliminary data.</text>
</comment>
<dbReference type="InterPro" id="IPR011234">
    <property type="entry name" value="Fumarylacetoacetase-like_C"/>
</dbReference>
<evidence type="ECO:0000256" key="1">
    <source>
        <dbReference type="ARBA" id="ARBA00010211"/>
    </source>
</evidence>